<organism evidence="1 2">
    <name type="scientific">Caerostris darwini</name>
    <dbReference type="NCBI Taxonomy" id="1538125"/>
    <lineage>
        <taxon>Eukaryota</taxon>
        <taxon>Metazoa</taxon>
        <taxon>Ecdysozoa</taxon>
        <taxon>Arthropoda</taxon>
        <taxon>Chelicerata</taxon>
        <taxon>Arachnida</taxon>
        <taxon>Araneae</taxon>
        <taxon>Araneomorphae</taxon>
        <taxon>Entelegynae</taxon>
        <taxon>Araneoidea</taxon>
        <taxon>Araneidae</taxon>
        <taxon>Caerostris</taxon>
    </lineage>
</organism>
<proteinExistence type="predicted"/>
<sequence length="70" mass="8544">MQHRKGLHQFMFIKTLESQEKLKLLTNSLTAELIFTEKHFPRDKYREAQDYKVLRDKLSKKEHPIKNEQM</sequence>
<dbReference type="AlphaFoldDB" id="A0AAV4TIG0"/>
<evidence type="ECO:0000313" key="1">
    <source>
        <dbReference type="EMBL" id="GIY44577.1"/>
    </source>
</evidence>
<name>A0AAV4TIG0_9ARAC</name>
<protein>
    <recommendedName>
        <fullName evidence="3">Ribosomal protein L33</fullName>
    </recommendedName>
</protein>
<evidence type="ECO:0008006" key="3">
    <source>
        <dbReference type="Google" id="ProtNLM"/>
    </source>
</evidence>
<comment type="caution">
    <text evidence="1">The sequence shown here is derived from an EMBL/GenBank/DDBJ whole genome shotgun (WGS) entry which is preliminary data.</text>
</comment>
<gene>
    <name evidence="1" type="ORF">CDAR_607101</name>
</gene>
<evidence type="ECO:0000313" key="2">
    <source>
        <dbReference type="Proteomes" id="UP001054837"/>
    </source>
</evidence>
<reference evidence="1 2" key="1">
    <citation type="submission" date="2021-06" db="EMBL/GenBank/DDBJ databases">
        <title>Caerostris darwini draft genome.</title>
        <authorList>
            <person name="Kono N."/>
            <person name="Arakawa K."/>
        </authorList>
    </citation>
    <scope>NUCLEOTIDE SEQUENCE [LARGE SCALE GENOMIC DNA]</scope>
</reference>
<dbReference type="EMBL" id="BPLQ01009545">
    <property type="protein sequence ID" value="GIY44577.1"/>
    <property type="molecule type" value="Genomic_DNA"/>
</dbReference>
<keyword evidence="2" id="KW-1185">Reference proteome</keyword>
<dbReference type="Proteomes" id="UP001054837">
    <property type="component" value="Unassembled WGS sequence"/>
</dbReference>
<accession>A0AAV4TIG0</accession>